<name>A0A0R0EUK1_SOYBN</name>
<dbReference type="SMR" id="A0A0R0EUK1"/>
<evidence type="ECO:0008006" key="6">
    <source>
        <dbReference type="Google" id="ProtNLM"/>
    </source>
</evidence>
<dbReference type="PANTHER" id="PTHR47074">
    <property type="entry name" value="BNAC02G40300D PROTEIN"/>
    <property type="match status" value="1"/>
</dbReference>
<dbReference type="InterPro" id="IPR026960">
    <property type="entry name" value="RVT-Znf"/>
</dbReference>
<accession>A0A0R0EUK1</accession>
<dbReference type="Proteomes" id="UP000008827">
    <property type="component" value="Chromosome 18"/>
</dbReference>
<organism evidence="3">
    <name type="scientific">Glycine max</name>
    <name type="common">Soybean</name>
    <name type="synonym">Glycine hispida</name>
    <dbReference type="NCBI Taxonomy" id="3847"/>
    <lineage>
        <taxon>Eukaryota</taxon>
        <taxon>Viridiplantae</taxon>
        <taxon>Streptophyta</taxon>
        <taxon>Embryophyta</taxon>
        <taxon>Tracheophyta</taxon>
        <taxon>Spermatophyta</taxon>
        <taxon>Magnoliopsida</taxon>
        <taxon>eudicotyledons</taxon>
        <taxon>Gunneridae</taxon>
        <taxon>Pentapetalae</taxon>
        <taxon>rosids</taxon>
        <taxon>fabids</taxon>
        <taxon>Fabales</taxon>
        <taxon>Fabaceae</taxon>
        <taxon>Papilionoideae</taxon>
        <taxon>50 kb inversion clade</taxon>
        <taxon>NPAAA clade</taxon>
        <taxon>indigoferoid/millettioid clade</taxon>
        <taxon>Phaseoleae</taxon>
        <taxon>Glycine</taxon>
        <taxon>Glycine subgen. Soja</taxon>
    </lineage>
</organism>
<dbReference type="GO" id="GO:0003676">
    <property type="term" value="F:nucleic acid binding"/>
    <property type="evidence" value="ECO:0007669"/>
    <property type="project" value="InterPro"/>
</dbReference>
<dbReference type="EMBL" id="CM000851">
    <property type="protein sequence ID" value="KRG97629.1"/>
    <property type="molecule type" value="Genomic_DNA"/>
</dbReference>
<feature type="domain" description="Reverse transcriptase zinc-binding" evidence="2">
    <location>
        <begin position="28"/>
        <end position="93"/>
    </location>
</feature>
<evidence type="ECO:0000259" key="1">
    <source>
        <dbReference type="Pfam" id="PF13456"/>
    </source>
</evidence>
<feature type="domain" description="RNase H type-1" evidence="1">
    <location>
        <begin position="121"/>
        <end position="173"/>
    </location>
</feature>
<proteinExistence type="predicted"/>
<dbReference type="Gramene" id="KRG97629">
    <property type="protein sequence ID" value="KRG97629"/>
    <property type="gene ID" value="GLYMA_18G020700"/>
</dbReference>
<sequence>MKLRHLYAFNLTIFKLQPRGCSKNSFPNTIEYHGERSTKPEIFNEWLLRKCIPTRSNLRKKNILYPLHCVCCDSNIENEWHLFLACDHARLIWQAADLWNLAEHRWDNADNFHDFIHIKCNLDAALLKDSQTFGIGMCLRDSQGNFIKAKSATIQEHPKPEVAEAWALHQSINWIKRSTTPERDF</sequence>
<dbReference type="InterPro" id="IPR052929">
    <property type="entry name" value="RNase_H-like_EbsB-rel"/>
</dbReference>
<dbReference type="InterPro" id="IPR002156">
    <property type="entry name" value="RNaseH_domain"/>
</dbReference>
<dbReference type="InParanoid" id="A0A0R0EUK1"/>
<protein>
    <recommendedName>
        <fullName evidence="6">Reverse transcriptase zinc-binding domain-containing protein</fullName>
    </recommendedName>
</protein>
<dbReference type="AlphaFoldDB" id="A0A0R0EUK1"/>
<dbReference type="Pfam" id="PF13966">
    <property type="entry name" value="zf-RVT"/>
    <property type="match status" value="1"/>
</dbReference>
<evidence type="ECO:0000259" key="2">
    <source>
        <dbReference type="Pfam" id="PF13966"/>
    </source>
</evidence>
<dbReference type="EnsemblPlants" id="KRG97629">
    <property type="protein sequence ID" value="KRG97629"/>
    <property type="gene ID" value="GLYMA_18G020700"/>
</dbReference>
<reference evidence="3" key="3">
    <citation type="submission" date="2018-07" db="EMBL/GenBank/DDBJ databases">
        <title>WGS assembly of Glycine max.</title>
        <authorList>
            <person name="Schmutz J."/>
            <person name="Cannon S."/>
            <person name="Schlueter J."/>
            <person name="Ma J."/>
            <person name="Mitros T."/>
            <person name="Nelson W."/>
            <person name="Hyten D."/>
            <person name="Song Q."/>
            <person name="Thelen J."/>
            <person name="Cheng J."/>
            <person name="Xu D."/>
            <person name="Hellsten U."/>
            <person name="May G."/>
            <person name="Yu Y."/>
            <person name="Sakurai T."/>
            <person name="Umezawa T."/>
            <person name="Bhattacharyya M."/>
            <person name="Sandhu D."/>
            <person name="Valliyodan B."/>
            <person name="Lindquist E."/>
            <person name="Peto M."/>
            <person name="Grant D."/>
            <person name="Shu S."/>
            <person name="Goodstein D."/>
            <person name="Barry K."/>
            <person name="Futrell-Griggs M."/>
            <person name="Abernathy B."/>
            <person name="Du J."/>
            <person name="Tian Z."/>
            <person name="Zhu L."/>
            <person name="Gill N."/>
            <person name="Joshi T."/>
            <person name="Libault M."/>
            <person name="Sethuraman A."/>
            <person name="Zhang X."/>
            <person name="Shinozaki K."/>
            <person name="Nguyen H."/>
            <person name="Wing R."/>
            <person name="Cregan P."/>
            <person name="Specht J."/>
            <person name="Grimwood J."/>
            <person name="Rokhsar D."/>
            <person name="Stacey G."/>
            <person name="Shoemaker R."/>
            <person name="Jackson S."/>
        </authorList>
    </citation>
    <scope>NUCLEOTIDE SEQUENCE</scope>
    <source>
        <tissue evidence="3">Callus</tissue>
    </source>
</reference>
<evidence type="ECO:0000313" key="4">
    <source>
        <dbReference type="EnsemblPlants" id="KRG97629"/>
    </source>
</evidence>
<keyword evidence="5" id="KW-1185">Reference proteome</keyword>
<evidence type="ECO:0000313" key="5">
    <source>
        <dbReference type="Proteomes" id="UP000008827"/>
    </source>
</evidence>
<dbReference type="STRING" id="3847.A0A0R0EUK1"/>
<reference evidence="3 4" key="1">
    <citation type="journal article" date="2010" name="Nature">
        <title>Genome sequence of the palaeopolyploid soybean.</title>
        <authorList>
            <person name="Schmutz J."/>
            <person name="Cannon S.B."/>
            <person name="Schlueter J."/>
            <person name="Ma J."/>
            <person name="Mitros T."/>
            <person name="Nelson W."/>
            <person name="Hyten D.L."/>
            <person name="Song Q."/>
            <person name="Thelen J.J."/>
            <person name="Cheng J."/>
            <person name="Xu D."/>
            <person name="Hellsten U."/>
            <person name="May G.D."/>
            <person name="Yu Y."/>
            <person name="Sakurai T."/>
            <person name="Umezawa T."/>
            <person name="Bhattacharyya M.K."/>
            <person name="Sandhu D."/>
            <person name="Valliyodan B."/>
            <person name="Lindquist E."/>
            <person name="Peto M."/>
            <person name="Grant D."/>
            <person name="Shu S."/>
            <person name="Goodstein D."/>
            <person name="Barry K."/>
            <person name="Futrell-Griggs M."/>
            <person name="Abernathy B."/>
            <person name="Du J."/>
            <person name="Tian Z."/>
            <person name="Zhu L."/>
            <person name="Gill N."/>
            <person name="Joshi T."/>
            <person name="Libault M."/>
            <person name="Sethuraman A."/>
            <person name="Zhang X.-C."/>
            <person name="Shinozaki K."/>
            <person name="Nguyen H.T."/>
            <person name="Wing R.A."/>
            <person name="Cregan P."/>
            <person name="Specht J."/>
            <person name="Grimwood J."/>
            <person name="Rokhsar D."/>
            <person name="Stacey G."/>
            <person name="Shoemaker R.C."/>
            <person name="Jackson S.A."/>
        </authorList>
    </citation>
    <scope>NUCLEOTIDE SEQUENCE</scope>
    <source>
        <strain evidence="4">cv. Williams 82</strain>
        <tissue evidence="3">Callus</tissue>
    </source>
</reference>
<dbReference type="OMA" id="NIENEWH"/>
<reference evidence="4" key="2">
    <citation type="submission" date="2018-02" db="UniProtKB">
        <authorList>
            <consortium name="EnsemblPlants"/>
        </authorList>
    </citation>
    <scope>IDENTIFICATION</scope>
    <source>
        <strain evidence="4">Williams 82</strain>
    </source>
</reference>
<evidence type="ECO:0000313" key="3">
    <source>
        <dbReference type="EMBL" id="KRG97629.1"/>
    </source>
</evidence>
<dbReference type="PANTHER" id="PTHR47074:SF48">
    <property type="entry name" value="POLYNUCLEOTIDYL TRANSFERASE, RIBONUCLEASE H-LIKE SUPERFAMILY PROTEIN"/>
    <property type="match status" value="1"/>
</dbReference>
<dbReference type="Pfam" id="PF13456">
    <property type="entry name" value="RVT_3"/>
    <property type="match status" value="1"/>
</dbReference>
<gene>
    <name evidence="3" type="ORF">GLYMA_18G020700</name>
</gene>
<dbReference type="GO" id="GO:0004523">
    <property type="term" value="F:RNA-DNA hybrid ribonuclease activity"/>
    <property type="evidence" value="ECO:0007669"/>
    <property type="project" value="InterPro"/>
</dbReference>